<dbReference type="GO" id="GO:0006935">
    <property type="term" value="P:chemotaxis"/>
    <property type="evidence" value="ECO:0007669"/>
    <property type="project" value="UniProtKB-KW"/>
</dbReference>
<keyword evidence="4" id="KW-1185">Reference proteome</keyword>
<accession>A0A1I3S1H9</accession>
<name>A0A1I3S1H9_HALDA</name>
<evidence type="ECO:0000313" key="4">
    <source>
        <dbReference type="Proteomes" id="UP000183557"/>
    </source>
</evidence>
<dbReference type="EMBL" id="FOSB01000002">
    <property type="protein sequence ID" value="SFJ52723.1"/>
    <property type="molecule type" value="Genomic_DNA"/>
</dbReference>
<dbReference type="InterPro" id="IPR038756">
    <property type="entry name" value="CheX-like"/>
</dbReference>
<evidence type="ECO:0000313" key="3">
    <source>
        <dbReference type="EMBL" id="SFJ52723.1"/>
    </source>
</evidence>
<feature type="domain" description="Chemotaxis phosphatase CheX-like" evidence="2">
    <location>
        <begin position="48"/>
        <end position="126"/>
    </location>
</feature>
<dbReference type="InterPro" id="IPR028051">
    <property type="entry name" value="CheX-like_dom"/>
</dbReference>
<dbReference type="InterPro" id="IPR028976">
    <property type="entry name" value="CheC-like_sf"/>
</dbReference>
<dbReference type="SUPFAM" id="SSF103039">
    <property type="entry name" value="CheC-like"/>
    <property type="match status" value="1"/>
</dbReference>
<dbReference type="CDD" id="cd17906">
    <property type="entry name" value="CheX"/>
    <property type="match status" value="1"/>
</dbReference>
<evidence type="ECO:0000256" key="1">
    <source>
        <dbReference type="ARBA" id="ARBA00022500"/>
    </source>
</evidence>
<gene>
    <name evidence="3" type="ORF">SAMN04487936_102504</name>
</gene>
<evidence type="ECO:0000259" key="2">
    <source>
        <dbReference type="Pfam" id="PF13690"/>
    </source>
</evidence>
<protein>
    <submittedName>
        <fullName evidence="3">Chemotaxis protein CheX</fullName>
    </submittedName>
</protein>
<dbReference type="Proteomes" id="UP000183557">
    <property type="component" value="Unassembled WGS sequence"/>
</dbReference>
<organism evidence="3 4">
    <name type="scientific">Halobacillus dabanensis</name>
    <dbReference type="NCBI Taxonomy" id="240302"/>
    <lineage>
        <taxon>Bacteria</taxon>
        <taxon>Bacillati</taxon>
        <taxon>Bacillota</taxon>
        <taxon>Bacilli</taxon>
        <taxon>Bacillales</taxon>
        <taxon>Bacillaceae</taxon>
        <taxon>Halobacillus</taxon>
    </lineage>
</organism>
<reference evidence="4" key="1">
    <citation type="submission" date="2016-10" db="EMBL/GenBank/DDBJ databases">
        <authorList>
            <person name="Varghese N."/>
            <person name="Submissions S."/>
        </authorList>
    </citation>
    <scope>NUCLEOTIDE SEQUENCE [LARGE SCALE GENOMIC DNA]</scope>
    <source>
        <strain evidence="4">CGMCC 1.3704</strain>
    </source>
</reference>
<dbReference type="PANTHER" id="PTHR39452">
    <property type="entry name" value="CHEY-P PHOSPHATASE CHEX"/>
    <property type="match status" value="1"/>
</dbReference>
<keyword evidence="1" id="KW-0145">Chemotaxis</keyword>
<dbReference type="AlphaFoldDB" id="A0A1I3S1H9"/>
<dbReference type="Pfam" id="PF13690">
    <property type="entry name" value="CheX"/>
    <property type="match status" value="1"/>
</dbReference>
<sequence length="154" mass="16689">MLETTERLHEQATDLLSGIISSIENVIPLQLDFHAPTSSEQVVKLEYGVLIGIIGDVKGKMVLVGERAFFGRIGKEMFGMTPEGDMLLSFSGELGNMIAGGMATKVMEKEIKSDITSPTILQGDTIMSGFKDGLHIPITVENAGEMDVYLLLDL</sequence>
<dbReference type="PANTHER" id="PTHR39452:SF1">
    <property type="entry name" value="CHEY-P PHOSPHATASE CHEX"/>
    <property type="match status" value="1"/>
</dbReference>
<dbReference type="RefSeq" id="WP_075035644.1">
    <property type="nucleotide sequence ID" value="NZ_FOSB01000002.1"/>
</dbReference>
<dbReference type="Gene3D" id="3.40.1550.10">
    <property type="entry name" value="CheC-like"/>
    <property type="match status" value="1"/>
</dbReference>
<proteinExistence type="predicted"/>